<dbReference type="FunCoup" id="A0A6P8S150">
    <property type="interactions" value="590"/>
</dbReference>
<dbReference type="InParanoid" id="A0A6P8S150"/>
<dbReference type="GO" id="GO:0008017">
    <property type="term" value="F:microtubule binding"/>
    <property type="evidence" value="ECO:0007669"/>
    <property type="project" value="TreeGrafter"/>
</dbReference>
<dbReference type="Pfam" id="PF24480">
    <property type="entry name" value="TPGS1_C"/>
    <property type="match status" value="1"/>
</dbReference>
<dbReference type="InterPro" id="IPR057632">
    <property type="entry name" value="TPGS1_C"/>
</dbReference>
<evidence type="ECO:0000259" key="1">
    <source>
        <dbReference type="SMART" id="SM00394"/>
    </source>
</evidence>
<sequence length="282" mass="31176">MMAASPAVKIVEKRRLVPVAVAVGGPGPAGEADFLRQAGVTGMLREALLTVLEARPEEPVAFLADYFEKLALSRAEETGGDEPGSPARQQRLDRAIWYLRLAHYSQRTAFHNNVSIAYECLSGGVKKKRPGLNGRIYSEVLRRICREGAASEEIISLLLKKIQCRDYEAVPYDLFRYSTLTCFVLLEFISKADSLYHVLDDSGQADKRVCQAVLDTLGEAIMASDLCVPTSYLEAGSKLRPDCLALAMDKALLTRRPSSFMSRREFLSEAAVLFLTKVKPIN</sequence>
<dbReference type="Pfam" id="PF02197">
    <property type="entry name" value="RIIa"/>
    <property type="match status" value="1"/>
</dbReference>
<gene>
    <name evidence="3" type="primary">TPGS1</name>
</gene>
<accession>A0A6P8S150</accession>
<organism evidence="2 3">
    <name type="scientific">Geotrypetes seraphini</name>
    <name type="common">Gaboon caecilian</name>
    <name type="synonym">Caecilia seraphini</name>
    <dbReference type="NCBI Taxonomy" id="260995"/>
    <lineage>
        <taxon>Eukaryota</taxon>
        <taxon>Metazoa</taxon>
        <taxon>Chordata</taxon>
        <taxon>Craniata</taxon>
        <taxon>Vertebrata</taxon>
        <taxon>Euteleostomi</taxon>
        <taxon>Amphibia</taxon>
        <taxon>Gymnophiona</taxon>
        <taxon>Geotrypetes</taxon>
    </lineage>
</organism>
<dbReference type="InterPro" id="IPR003117">
    <property type="entry name" value="cAMP_dep_PK_reg_su_I/II_a/b"/>
</dbReference>
<protein>
    <submittedName>
        <fullName evidence="3">Tubulin polyglutamylase complex subunit 1</fullName>
    </submittedName>
</protein>
<dbReference type="CTD" id="91978"/>
<dbReference type="PANTHER" id="PTHR31932:SF2">
    <property type="entry name" value="TUBULIN POLYGLUTAMYLASE COMPLEX SUBUNIT 1"/>
    <property type="match status" value="1"/>
</dbReference>
<dbReference type="RefSeq" id="XP_033811482.1">
    <property type="nucleotide sequence ID" value="XM_033955591.1"/>
</dbReference>
<dbReference type="AlphaFoldDB" id="A0A6P8S150"/>
<dbReference type="Gene3D" id="1.20.890.10">
    <property type="entry name" value="cAMP-dependent protein kinase regulatory subunit, dimerization-anchoring domain"/>
    <property type="match status" value="1"/>
</dbReference>
<evidence type="ECO:0000313" key="3">
    <source>
        <dbReference type="RefSeq" id="XP_033811482.1"/>
    </source>
</evidence>
<dbReference type="InterPro" id="IPR047502">
    <property type="entry name" value="DD_TPGS1"/>
</dbReference>
<dbReference type="SUPFAM" id="SSF47391">
    <property type="entry name" value="Dimerization-anchoring domain of cAMP-dependent PK regulatory subunit"/>
    <property type="match status" value="1"/>
</dbReference>
<dbReference type="CDD" id="cd22960">
    <property type="entry name" value="DD_TPGS1"/>
    <property type="match status" value="1"/>
</dbReference>
<reference evidence="3" key="1">
    <citation type="submission" date="2025-08" db="UniProtKB">
        <authorList>
            <consortium name="RefSeq"/>
        </authorList>
    </citation>
    <scope>IDENTIFICATION</scope>
</reference>
<feature type="domain" description="RIIa" evidence="1">
    <location>
        <begin position="38"/>
        <end position="75"/>
    </location>
</feature>
<proteinExistence type="predicted"/>
<dbReference type="SMART" id="SM00394">
    <property type="entry name" value="RIIa"/>
    <property type="match status" value="1"/>
</dbReference>
<dbReference type="Proteomes" id="UP000515159">
    <property type="component" value="Chromosome 8"/>
</dbReference>
<dbReference type="InterPro" id="IPR039235">
    <property type="entry name" value="TPGS1"/>
</dbReference>
<dbReference type="PANTHER" id="PTHR31932">
    <property type="entry name" value="TUBULIN POLYGLUTAMYLASE COMPLEX SUBUNIT 1"/>
    <property type="match status" value="1"/>
</dbReference>
<dbReference type="GeneID" id="117365310"/>
<keyword evidence="2" id="KW-1185">Reference proteome</keyword>
<dbReference type="KEGG" id="gsh:117365310"/>
<name>A0A6P8S150_GEOSA</name>
<dbReference type="OrthoDB" id="64214at2759"/>
<evidence type="ECO:0000313" key="2">
    <source>
        <dbReference type="Proteomes" id="UP000515159"/>
    </source>
</evidence>